<feature type="compositionally biased region" description="Basic residues" evidence="1">
    <location>
        <begin position="92"/>
        <end position="103"/>
    </location>
</feature>
<evidence type="ECO:0000256" key="1">
    <source>
        <dbReference type="SAM" id="MobiDB-lite"/>
    </source>
</evidence>
<feature type="compositionally biased region" description="Low complexity" evidence="1">
    <location>
        <begin position="82"/>
        <end position="91"/>
    </location>
</feature>
<feature type="compositionally biased region" description="Gly residues" evidence="1">
    <location>
        <begin position="1"/>
        <end position="19"/>
    </location>
</feature>
<reference evidence="2" key="1">
    <citation type="journal article" date="2021" name="bioRxiv">
        <title>Whole Genome Assembly and Annotation of Northern Wild Rice, Zizania palustris L., Supports a Whole Genome Duplication in the Zizania Genus.</title>
        <authorList>
            <person name="Haas M."/>
            <person name="Kono T."/>
            <person name="Macchietto M."/>
            <person name="Millas R."/>
            <person name="McGilp L."/>
            <person name="Shao M."/>
            <person name="Duquette J."/>
            <person name="Hirsch C.N."/>
            <person name="Kimball J."/>
        </authorList>
    </citation>
    <scope>NUCLEOTIDE SEQUENCE</scope>
    <source>
        <tissue evidence="2">Fresh leaf tissue</tissue>
    </source>
</reference>
<feature type="compositionally biased region" description="Gly residues" evidence="1">
    <location>
        <begin position="71"/>
        <end position="81"/>
    </location>
</feature>
<reference evidence="2" key="2">
    <citation type="submission" date="2021-02" db="EMBL/GenBank/DDBJ databases">
        <authorList>
            <person name="Kimball J.A."/>
            <person name="Haas M.W."/>
            <person name="Macchietto M."/>
            <person name="Kono T."/>
            <person name="Duquette J."/>
            <person name="Shao M."/>
        </authorList>
    </citation>
    <scope>NUCLEOTIDE SEQUENCE</scope>
    <source>
        <tissue evidence="2">Fresh leaf tissue</tissue>
    </source>
</reference>
<name>A0A8J5WNL4_ZIZPA</name>
<proteinExistence type="predicted"/>
<dbReference type="AlphaFoldDB" id="A0A8J5WNL4"/>
<feature type="region of interest" description="Disordered" evidence="1">
    <location>
        <begin position="67"/>
        <end position="126"/>
    </location>
</feature>
<feature type="region of interest" description="Disordered" evidence="1">
    <location>
        <begin position="1"/>
        <end position="35"/>
    </location>
</feature>
<organism evidence="2 3">
    <name type="scientific">Zizania palustris</name>
    <name type="common">Northern wild rice</name>
    <dbReference type="NCBI Taxonomy" id="103762"/>
    <lineage>
        <taxon>Eukaryota</taxon>
        <taxon>Viridiplantae</taxon>
        <taxon>Streptophyta</taxon>
        <taxon>Embryophyta</taxon>
        <taxon>Tracheophyta</taxon>
        <taxon>Spermatophyta</taxon>
        <taxon>Magnoliopsida</taxon>
        <taxon>Liliopsida</taxon>
        <taxon>Poales</taxon>
        <taxon>Poaceae</taxon>
        <taxon>BOP clade</taxon>
        <taxon>Oryzoideae</taxon>
        <taxon>Oryzeae</taxon>
        <taxon>Zizaniinae</taxon>
        <taxon>Zizania</taxon>
    </lineage>
</organism>
<comment type="caution">
    <text evidence="2">The sequence shown here is derived from an EMBL/GenBank/DDBJ whole genome shotgun (WGS) entry which is preliminary data.</text>
</comment>
<gene>
    <name evidence="2" type="ORF">GUJ93_ZPchr0012g19637</name>
</gene>
<accession>A0A8J5WNL4</accession>
<evidence type="ECO:0000313" key="2">
    <source>
        <dbReference type="EMBL" id="KAG8094665.1"/>
    </source>
</evidence>
<evidence type="ECO:0000313" key="3">
    <source>
        <dbReference type="Proteomes" id="UP000729402"/>
    </source>
</evidence>
<sequence>MWRSGGRGADGARSGGRGAGDARSRGDDGGMAGRRTVGRQALLGVQIWPVALAREGSRATTALAAGTTTGWLGGGRRGGGHCSASRSGLWRSRGRGAGRRRRLRGDDGGAAGTARRQLPRPDRLIG</sequence>
<protein>
    <submittedName>
        <fullName evidence="2">Uncharacterized protein</fullName>
    </submittedName>
</protein>
<dbReference type="EMBL" id="JAAALK010000080">
    <property type="protein sequence ID" value="KAG8094665.1"/>
    <property type="molecule type" value="Genomic_DNA"/>
</dbReference>
<keyword evidence="3" id="KW-1185">Reference proteome</keyword>
<dbReference type="Proteomes" id="UP000729402">
    <property type="component" value="Unassembled WGS sequence"/>
</dbReference>